<dbReference type="PANTHER" id="PTHR30087">
    <property type="entry name" value="INNER MEMBRANE PROTEIN"/>
    <property type="match status" value="1"/>
</dbReference>
<comment type="caution">
    <text evidence="1">The sequence shown here is derived from an EMBL/GenBank/DDBJ whole genome shotgun (WGS) entry which is preliminary data.</text>
</comment>
<protein>
    <submittedName>
        <fullName evidence="1">Purine nucleoside phosphorylase</fullName>
        <ecNumber evidence="1">2.4.2.1</ecNumber>
    </submittedName>
</protein>
<keyword evidence="2" id="KW-1185">Reference proteome</keyword>
<dbReference type="OrthoDB" id="9797779at2"/>
<dbReference type="PANTHER" id="PTHR30087:SF1">
    <property type="entry name" value="HYPOTHETICAL CYTOSOLIC PROTEIN"/>
    <property type="match status" value="1"/>
</dbReference>
<name>R7RQG5_9CLOT</name>
<dbReference type="HOGENOM" id="CLU_076318_1_1_9"/>
<accession>R7RQG5</accession>
<dbReference type="RefSeq" id="WP_018662560.1">
    <property type="nucleotide sequence ID" value="NZ_HF952018.1"/>
</dbReference>
<sequence>MILISACLLGLCCKYNGGDNKNIKVLEFIKKYPAIPVCPEQLGGLPTPRKPAEIKAENSKDVLDGNGKVINIEGQDVTDCFVKGAYETLKLAKIYDVKIAILKSKSPSCGCGFIYDGTFRGRLKEGNGITAELLIQNGIKVYSEDDLDKIF</sequence>
<gene>
    <name evidence="1" type="ORF">TCEL_00508</name>
</gene>
<dbReference type="GO" id="GO:0004731">
    <property type="term" value="F:purine-nucleoside phosphorylase activity"/>
    <property type="evidence" value="ECO:0007669"/>
    <property type="project" value="UniProtKB-EC"/>
</dbReference>
<dbReference type="Pfam" id="PF04463">
    <property type="entry name" value="2-thiour_desulf"/>
    <property type="match status" value="1"/>
</dbReference>
<evidence type="ECO:0000313" key="1">
    <source>
        <dbReference type="EMBL" id="CDF58462.1"/>
    </source>
</evidence>
<proteinExistence type="predicted"/>
<keyword evidence="1" id="KW-0328">Glycosyltransferase</keyword>
<dbReference type="eggNOG" id="COG1683">
    <property type="taxonomic scope" value="Bacteria"/>
</dbReference>
<evidence type="ECO:0000313" key="2">
    <source>
        <dbReference type="Proteomes" id="UP000014923"/>
    </source>
</evidence>
<keyword evidence="1" id="KW-0808">Transferase</keyword>
<dbReference type="Proteomes" id="UP000014923">
    <property type="component" value="Unassembled WGS sequence"/>
</dbReference>
<dbReference type="EMBL" id="CAVN010000097">
    <property type="protein sequence ID" value="CDF58462.1"/>
    <property type="molecule type" value="Genomic_DNA"/>
</dbReference>
<dbReference type="InterPro" id="IPR007553">
    <property type="entry name" value="2-thiour_desulf"/>
</dbReference>
<reference evidence="1" key="1">
    <citation type="submission" date="2013-03" db="EMBL/GenBank/DDBJ databases">
        <title>Draft genome sequence of the hydrogen-ethanol-producing anaerobic alkalithermophilic Caloramator celere.</title>
        <authorList>
            <person name="Ciranna A."/>
            <person name="Larjo A."/>
            <person name="Kivisto A."/>
            <person name="Santala V."/>
            <person name="Roos C."/>
            <person name="Karp M."/>
        </authorList>
    </citation>
    <scope>NUCLEOTIDE SEQUENCE [LARGE SCALE GENOMIC DNA]</scope>
    <source>
        <strain evidence="1">DSM 8682</strain>
    </source>
</reference>
<dbReference type="AlphaFoldDB" id="R7RQG5"/>
<organism evidence="1 2">
    <name type="scientific">Thermobrachium celere DSM 8682</name>
    <dbReference type="NCBI Taxonomy" id="941824"/>
    <lineage>
        <taxon>Bacteria</taxon>
        <taxon>Bacillati</taxon>
        <taxon>Bacillota</taxon>
        <taxon>Clostridia</taxon>
        <taxon>Eubacteriales</taxon>
        <taxon>Clostridiaceae</taxon>
        <taxon>Thermobrachium</taxon>
    </lineage>
</organism>
<dbReference type="EC" id="2.4.2.1" evidence="1"/>